<dbReference type="InterPro" id="IPR006016">
    <property type="entry name" value="UspA"/>
</dbReference>
<reference evidence="4" key="1">
    <citation type="submission" date="2016-10" db="EMBL/GenBank/DDBJ databases">
        <authorList>
            <person name="Varghese N."/>
        </authorList>
    </citation>
    <scope>NUCLEOTIDE SEQUENCE [LARGE SCALE GENOMIC DNA]</scope>
    <source>
        <strain evidence="4">DSM 18820</strain>
    </source>
</reference>
<dbReference type="AlphaFoldDB" id="A0A1I7FJW7"/>
<sequence length="291" mass="32634">MIIIDAMMVCLDLSDIDEKLVAFTRSICQRLPVKKVYFVHNIKTSELSEDFRETFGDIDLSKEVEANISDIVAEHFAGGCDHEVLVSEEPNTEVMMADLVKRYDVKLTLLGKRMSNKSTGSLGTKLLRILPCSILVFPETASFNIERVLTPIDFSDASVHALRLSKSLADELRLSLEIMHVYKLPTQYFPLISEEKAIKKAEEVVNGKFKELQKRHTEVAGVPYTLVRAAGKSTAERISLQLRKGKHDLLVLGLKGNNPIPSLSLGSVPTKIYNMDIDTPLWLVYSEEVIK</sequence>
<dbReference type="STRING" id="388950.GCA_001611675_03394"/>
<dbReference type="RefSeq" id="WP_068839249.1">
    <property type="nucleotide sequence ID" value="NZ_BMXC01000001.1"/>
</dbReference>
<dbReference type="InterPro" id="IPR014729">
    <property type="entry name" value="Rossmann-like_a/b/a_fold"/>
</dbReference>
<dbReference type="OrthoDB" id="1522996at2"/>
<evidence type="ECO:0000313" key="4">
    <source>
        <dbReference type="Proteomes" id="UP000182491"/>
    </source>
</evidence>
<evidence type="ECO:0000259" key="2">
    <source>
        <dbReference type="Pfam" id="PF00582"/>
    </source>
</evidence>
<accession>A0A1I7FJW7</accession>
<dbReference type="PANTHER" id="PTHR46268:SF6">
    <property type="entry name" value="UNIVERSAL STRESS PROTEIN UP12"/>
    <property type="match status" value="1"/>
</dbReference>
<gene>
    <name evidence="3" type="ORF">SAMN04487941_0256</name>
</gene>
<feature type="domain" description="UspA" evidence="2">
    <location>
        <begin position="145"/>
        <end position="272"/>
    </location>
</feature>
<dbReference type="Gene3D" id="3.40.50.620">
    <property type="entry name" value="HUPs"/>
    <property type="match status" value="2"/>
</dbReference>
<protein>
    <submittedName>
        <fullName evidence="3">Nucleotide-binding universal stress protein, UspA family</fullName>
    </submittedName>
</protein>
<dbReference type="EMBL" id="FPCA01000001">
    <property type="protein sequence ID" value="SFU36438.1"/>
    <property type="molecule type" value="Genomic_DNA"/>
</dbReference>
<proteinExistence type="inferred from homology"/>
<name>A0A1I7FJW7_9BACT</name>
<dbReference type="CDD" id="cd00293">
    <property type="entry name" value="USP-like"/>
    <property type="match status" value="1"/>
</dbReference>
<dbReference type="PANTHER" id="PTHR46268">
    <property type="entry name" value="STRESS RESPONSE PROTEIN NHAX"/>
    <property type="match status" value="1"/>
</dbReference>
<dbReference type="Pfam" id="PF00582">
    <property type="entry name" value="Usp"/>
    <property type="match status" value="1"/>
</dbReference>
<organism evidence="3 4">
    <name type="scientific">Pontibacter akesuensis</name>
    <dbReference type="NCBI Taxonomy" id="388950"/>
    <lineage>
        <taxon>Bacteria</taxon>
        <taxon>Pseudomonadati</taxon>
        <taxon>Bacteroidota</taxon>
        <taxon>Cytophagia</taxon>
        <taxon>Cytophagales</taxon>
        <taxon>Hymenobacteraceae</taxon>
        <taxon>Pontibacter</taxon>
    </lineage>
</organism>
<dbReference type="Proteomes" id="UP000182491">
    <property type="component" value="Unassembled WGS sequence"/>
</dbReference>
<evidence type="ECO:0000313" key="3">
    <source>
        <dbReference type="EMBL" id="SFU36438.1"/>
    </source>
</evidence>
<dbReference type="SUPFAM" id="SSF52402">
    <property type="entry name" value="Adenine nucleotide alpha hydrolases-like"/>
    <property type="match status" value="2"/>
</dbReference>
<keyword evidence="4" id="KW-1185">Reference proteome</keyword>
<comment type="similarity">
    <text evidence="1">Belongs to the universal stress protein A family.</text>
</comment>
<evidence type="ECO:0000256" key="1">
    <source>
        <dbReference type="ARBA" id="ARBA00008791"/>
    </source>
</evidence>